<dbReference type="AlphaFoldDB" id="A0A517TYD8"/>
<evidence type="ECO:0000313" key="3">
    <source>
        <dbReference type="Proteomes" id="UP000317909"/>
    </source>
</evidence>
<organism evidence="2 3">
    <name type="scientific">Lacipirellula limnantheis</name>
    <dbReference type="NCBI Taxonomy" id="2528024"/>
    <lineage>
        <taxon>Bacteria</taxon>
        <taxon>Pseudomonadati</taxon>
        <taxon>Planctomycetota</taxon>
        <taxon>Planctomycetia</taxon>
        <taxon>Pirellulales</taxon>
        <taxon>Lacipirellulaceae</taxon>
        <taxon>Lacipirellula</taxon>
    </lineage>
</organism>
<evidence type="ECO:0000256" key="1">
    <source>
        <dbReference type="SAM" id="Coils"/>
    </source>
</evidence>
<keyword evidence="3" id="KW-1185">Reference proteome</keyword>
<dbReference type="KEGG" id="llh:I41_25820"/>
<feature type="coiled-coil region" evidence="1">
    <location>
        <begin position="16"/>
        <end position="50"/>
    </location>
</feature>
<proteinExistence type="predicted"/>
<accession>A0A517TYD8</accession>
<gene>
    <name evidence="2" type="ORF">I41_25820</name>
</gene>
<dbReference type="RefSeq" id="WP_145432990.1">
    <property type="nucleotide sequence ID" value="NZ_CP036339.1"/>
</dbReference>
<sequence length="72" mass="8347">MPISLSVMNPDHRSNDEQLRSEVQCLRRQLAEAQNKIVEQARVVELAKELLQFRSKLSRLDDAILELDGSEW</sequence>
<dbReference type="Proteomes" id="UP000317909">
    <property type="component" value="Chromosome"/>
</dbReference>
<keyword evidence="1" id="KW-0175">Coiled coil</keyword>
<name>A0A517TYD8_9BACT</name>
<reference evidence="2 3" key="1">
    <citation type="submission" date="2019-02" db="EMBL/GenBank/DDBJ databases">
        <title>Deep-cultivation of Planctomycetes and their phenomic and genomic characterization uncovers novel biology.</title>
        <authorList>
            <person name="Wiegand S."/>
            <person name="Jogler M."/>
            <person name="Boedeker C."/>
            <person name="Pinto D."/>
            <person name="Vollmers J."/>
            <person name="Rivas-Marin E."/>
            <person name="Kohn T."/>
            <person name="Peeters S.H."/>
            <person name="Heuer A."/>
            <person name="Rast P."/>
            <person name="Oberbeckmann S."/>
            <person name="Bunk B."/>
            <person name="Jeske O."/>
            <person name="Meyerdierks A."/>
            <person name="Storesund J.E."/>
            <person name="Kallscheuer N."/>
            <person name="Luecker S."/>
            <person name="Lage O.M."/>
            <person name="Pohl T."/>
            <person name="Merkel B.J."/>
            <person name="Hornburger P."/>
            <person name="Mueller R.-W."/>
            <person name="Bruemmer F."/>
            <person name="Labrenz M."/>
            <person name="Spormann A.M."/>
            <person name="Op den Camp H."/>
            <person name="Overmann J."/>
            <person name="Amann R."/>
            <person name="Jetten M.S.M."/>
            <person name="Mascher T."/>
            <person name="Medema M.H."/>
            <person name="Devos D.P."/>
            <person name="Kaster A.-K."/>
            <person name="Ovreas L."/>
            <person name="Rohde M."/>
            <person name="Galperin M.Y."/>
            <person name="Jogler C."/>
        </authorList>
    </citation>
    <scope>NUCLEOTIDE SEQUENCE [LARGE SCALE GENOMIC DNA]</scope>
    <source>
        <strain evidence="2 3">I41</strain>
    </source>
</reference>
<dbReference type="EMBL" id="CP036339">
    <property type="protein sequence ID" value="QDT73393.1"/>
    <property type="molecule type" value="Genomic_DNA"/>
</dbReference>
<evidence type="ECO:0000313" key="2">
    <source>
        <dbReference type="EMBL" id="QDT73393.1"/>
    </source>
</evidence>
<protein>
    <submittedName>
        <fullName evidence="2">Uncharacterized protein</fullName>
    </submittedName>
</protein>